<dbReference type="GO" id="GO:0016757">
    <property type="term" value="F:glycosyltransferase activity"/>
    <property type="evidence" value="ECO:0007669"/>
    <property type="project" value="UniProtKB-ARBA"/>
</dbReference>
<proteinExistence type="predicted"/>
<evidence type="ECO:0000259" key="2">
    <source>
        <dbReference type="Pfam" id="PF13439"/>
    </source>
</evidence>
<evidence type="ECO:0000313" key="4">
    <source>
        <dbReference type="Proteomes" id="UP000035062"/>
    </source>
</evidence>
<dbReference type="PANTHER" id="PTHR45947">
    <property type="entry name" value="SULFOQUINOVOSYL TRANSFERASE SQD2"/>
    <property type="match status" value="1"/>
</dbReference>
<dbReference type="Gene3D" id="3.40.50.2000">
    <property type="entry name" value="Glycogen Phosphorylase B"/>
    <property type="match status" value="2"/>
</dbReference>
<dbReference type="PATRIC" id="fig|1195246.3.peg.1861"/>
<feature type="domain" description="Glycosyltransferase subfamily 4-like N-terminal" evidence="2">
    <location>
        <begin position="29"/>
        <end position="137"/>
    </location>
</feature>
<dbReference type="eggNOG" id="COG0438">
    <property type="taxonomic scope" value="Bacteria"/>
</dbReference>
<comment type="caution">
    <text evidence="3">The sequence shown here is derived from an EMBL/GenBank/DDBJ whole genome shotgun (WGS) entry which is preliminary data.</text>
</comment>
<dbReference type="PANTHER" id="PTHR45947:SF3">
    <property type="entry name" value="SULFOQUINOVOSYL TRANSFERASE SQD2"/>
    <property type="match status" value="1"/>
</dbReference>
<protein>
    <submittedName>
        <fullName evidence="3">Glycosyltransferase family 4 domain-containing protein</fullName>
    </submittedName>
</protein>
<sequence length="353" mass="39128">MGSQSLRSGGNCKKPMKIVHIILTHSFAGSERYAVELANLQAEQQHDVTLILHQRGAEQRPNAIAHRVSPKVKVLLVGGFKLLAIYRTRRLLRQLKPDVAHAHLSAACRVLQGVKGLCLRVATLHIHYKKQQHAKLDALIAIAPWQLAAIPEPLRQHSVQLDNWSAARPANADARQRLRAEYQIPADAIVIGTLGRVEQSKGQDVLLDAFKQAAIPNSYLVIVGEGKNWQALREKAPAQVIMPGFSTTPQDWLACFDCFVSAARTEPFGLVFLEAMHAGLPIVATATEGAKYLRPLFNNELVGIDNAAHLAKRLQQQSQDLARRQYPMQRFEPSAKAAEVLAFYQQQLAAQRL</sequence>
<evidence type="ECO:0000259" key="1">
    <source>
        <dbReference type="Pfam" id="PF00534"/>
    </source>
</evidence>
<dbReference type="InterPro" id="IPR001296">
    <property type="entry name" value="Glyco_trans_1"/>
</dbReference>
<keyword evidence="3" id="KW-0808">Transferase</keyword>
<accession>I9DSE9</accession>
<dbReference type="STRING" id="1195246.AGRI_09440"/>
<evidence type="ECO:0000313" key="3">
    <source>
        <dbReference type="EMBL" id="EIW89000.1"/>
    </source>
</evidence>
<reference evidence="3 4" key="1">
    <citation type="journal article" date="2012" name="J. Bacteriol.">
        <title>Genome Sequence of Pectin-Degrading Alishewanella agri, Isolated from Landfill Soil.</title>
        <authorList>
            <person name="Kim J."/>
            <person name="Jung J."/>
            <person name="Sung J.S."/>
            <person name="Chun J."/>
            <person name="Park W."/>
        </authorList>
    </citation>
    <scope>NUCLEOTIDE SEQUENCE [LARGE SCALE GENOMIC DNA]</scope>
    <source>
        <strain evidence="3 4">BL06</strain>
    </source>
</reference>
<dbReference type="EMBL" id="AKKU01000015">
    <property type="protein sequence ID" value="EIW89000.1"/>
    <property type="molecule type" value="Genomic_DNA"/>
</dbReference>
<feature type="domain" description="Glycosyl transferase family 1" evidence="1">
    <location>
        <begin position="175"/>
        <end position="320"/>
    </location>
</feature>
<dbReference type="InterPro" id="IPR050194">
    <property type="entry name" value="Glycosyltransferase_grp1"/>
</dbReference>
<gene>
    <name evidence="3" type="ORF">AGRI_09440</name>
</gene>
<dbReference type="Pfam" id="PF00534">
    <property type="entry name" value="Glycos_transf_1"/>
    <property type="match status" value="1"/>
</dbReference>
<dbReference type="Proteomes" id="UP000035062">
    <property type="component" value="Unassembled WGS sequence"/>
</dbReference>
<name>I9DSE9_9ALTE</name>
<dbReference type="InterPro" id="IPR028098">
    <property type="entry name" value="Glyco_trans_4-like_N"/>
</dbReference>
<dbReference type="AlphaFoldDB" id="I9DSE9"/>
<organism evidence="3 4">
    <name type="scientific">Alishewanella agri BL06</name>
    <dbReference type="NCBI Taxonomy" id="1195246"/>
    <lineage>
        <taxon>Bacteria</taxon>
        <taxon>Pseudomonadati</taxon>
        <taxon>Pseudomonadota</taxon>
        <taxon>Gammaproteobacteria</taxon>
        <taxon>Alteromonadales</taxon>
        <taxon>Alteromonadaceae</taxon>
        <taxon>Alishewanella</taxon>
    </lineage>
</organism>
<dbReference type="Pfam" id="PF13439">
    <property type="entry name" value="Glyco_transf_4"/>
    <property type="match status" value="1"/>
</dbReference>
<dbReference type="CDD" id="cd03811">
    <property type="entry name" value="GT4_GT28_WabH-like"/>
    <property type="match status" value="1"/>
</dbReference>
<keyword evidence="4" id="KW-1185">Reference proteome</keyword>
<dbReference type="SUPFAM" id="SSF53756">
    <property type="entry name" value="UDP-Glycosyltransferase/glycogen phosphorylase"/>
    <property type="match status" value="1"/>
</dbReference>